<accession>A0ABX0XK58</accession>
<name>A0ABX0XK58_9SPHN</name>
<protein>
    <submittedName>
        <fullName evidence="2">Uncharacterized protein</fullName>
    </submittedName>
</protein>
<gene>
    <name evidence="2" type="ORF">GGR88_001099</name>
</gene>
<keyword evidence="1" id="KW-0812">Transmembrane</keyword>
<comment type="caution">
    <text evidence="2">The sequence shown here is derived from an EMBL/GenBank/DDBJ whole genome shotgun (WGS) entry which is preliminary data.</text>
</comment>
<organism evidence="2 3">
    <name type="scientific">Sphingomonas jejuensis</name>
    <dbReference type="NCBI Taxonomy" id="904715"/>
    <lineage>
        <taxon>Bacteria</taxon>
        <taxon>Pseudomonadati</taxon>
        <taxon>Pseudomonadota</taxon>
        <taxon>Alphaproteobacteria</taxon>
        <taxon>Sphingomonadales</taxon>
        <taxon>Sphingomonadaceae</taxon>
        <taxon>Sphingomonas</taxon>
    </lineage>
</organism>
<dbReference type="EMBL" id="JAATJE010000001">
    <property type="protein sequence ID" value="NJC33625.1"/>
    <property type="molecule type" value="Genomic_DNA"/>
</dbReference>
<reference evidence="2 3" key="1">
    <citation type="submission" date="2020-03" db="EMBL/GenBank/DDBJ databases">
        <title>Genomic Encyclopedia of Type Strains, Phase IV (KMG-IV): sequencing the most valuable type-strain genomes for metagenomic binning, comparative biology and taxonomic classification.</title>
        <authorList>
            <person name="Goeker M."/>
        </authorList>
    </citation>
    <scope>NUCLEOTIDE SEQUENCE [LARGE SCALE GENOMIC DNA]</scope>
    <source>
        <strain evidence="2 3">DSM 27651</strain>
    </source>
</reference>
<sequence length="93" mass="9823">MADERITERDDGVVHERVTERDGPHTTTVIERRGSGMTPVLLLLVLVALAAIAYFLFVGNERESATDGAVTDAATAVEGAAKDVGDAARKAVD</sequence>
<dbReference type="RefSeq" id="WP_167953589.1">
    <property type="nucleotide sequence ID" value="NZ_JAATJE010000001.1"/>
</dbReference>
<proteinExistence type="predicted"/>
<dbReference type="Proteomes" id="UP000734218">
    <property type="component" value="Unassembled WGS sequence"/>
</dbReference>
<keyword evidence="1" id="KW-1133">Transmembrane helix</keyword>
<feature type="transmembrane region" description="Helical" evidence="1">
    <location>
        <begin position="40"/>
        <end position="57"/>
    </location>
</feature>
<evidence type="ECO:0000256" key="1">
    <source>
        <dbReference type="SAM" id="Phobius"/>
    </source>
</evidence>
<keyword evidence="1" id="KW-0472">Membrane</keyword>
<evidence type="ECO:0000313" key="2">
    <source>
        <dbReference type="EMBL" id="NJC33625.1"/>
    </source>
</evidence>
<keyword evidence="3" id="KW-1185">Reference proteome</keyword>
<evidence type="ECO:0000313" key="3">
    <source>
        <dbReference type="Proteomes" id="UP000734218"/>
    </source>
</evidence>